<evidence type="ECO:0000313" key="2">
    <source>
        <dbReference type="Proteomes" id="UP000193218"/>
    </source>
</evidence>
<dbReference type="RefSeq" id="XP_021874193.1">
    <property type="nucleotide sequence ID" value="XM_022014241.1"/>
</dbReference>
<name>A0A1Y1USK3_9TREE</name>
<keyword evidence="2" id="KW-1185">Reference proteome</keyword>
<dbReference type="InParanoid" id="A0A1Y1USK3"/>
<gene>
    <name evidence="1" type="ORF">BD324DRAFT_611085</name>
</gene>
<evidence type="ECO:0000313" key="1">
    <source>
        <dbReference type="EMBL" id="ORX40514.1"/>
    </source>
</evidence>
<comment type="caution">
    <text evidence="1">The sequence shown here is derived from an EMBL/GenBank/DDBJ whole genome shotgun (WGS) entry which is preliminary data.</text>
</comment>
<dbReference type="GeneID" id="33556049"/>
<dbReference type="AlphaFoldDB" id="A0A1Y1USK3"/>
<dbReference type="EMBL" id="NBSH01000001">
    <property type="protein sequence ID" value="ORX40514.1"/>
    <property type="molecule type" value="Genomic_DNA"/>
</dbReference>
<dbReference type="Proteomes" id="UP000193218">
    <property type="component" value="Unassembled WGS sequence"/>
</dbReference>
<reference evidence="1 2" key="1">
    <citation type="submission" date="2017-03" db="EMBL/GenBank/DDBJ databases">
        <title>Widespread Adenine N6-methylation of Active Genes in Fungi.</title>
        <authorList>
            <consortium name="DOE Joint Genome Institute"/>
            <person name="Mondo S.J."/>
            <person name="Dannebaum R.O."/>
            <person name="Kuo R.C."/>
            <person name="Louie K.B."/>
            <person name="Bewick A.J."/>
            <person name="Labutti K."/>
            <person name="Haridas S."/>
            <person name="Kuo A."/>
            <person name="Salamov A."/>
            <person name="Ahrendt S.R."/>
            <person name="Lau R."/>
            <person name="Bowen B.P."/>
            <person name="Lipzen A."/>
            <person name="Sullivan W."/>
            <person name="Andreopoulos W.B."/>
            <person name="Clum A."/>
            <person name="Lindquist E."/>
            <person name="Daum C."/>
            <person name="Northen T.R."/>
            <person name="Ramamoorthy G."/>
            <person name="Schmitz R.J."/>
            <person name="Gryganskyi A."/>
            <person name="Culley D."/>
            <person name="Magnuson J."/>
            <person name="James T.Y."/>
            <person name="O'Malley M.A."/>
            <person name="Stajich J.E."/>
            <person name="Spatafora J.W."/>
            <person name="Visel A."/>
            <person name="Grigoriev I.V."/>
        </authorList>
    </citation>
    <scope>NUCLEOTIDE SEQUENCE [LARGE SCALE GENOMIC DNA]</scope>
    <source>
        <strain evidence="1 2">NRRL Y-17943</strain>
    </source>
</reference>
<protein>
    <submittedName>
        <fullName evidence="1">Uncharacterized protein</fullName>
    </submittedName>
</protein>
<organism evidence="1 2">
    <name type="scientific">Kockovaella imperatae</name>
    <dbReference type="NCBI Taxonomy" id="4999"/>
    <lineage>
        <taxon>Eukaryota</taxon>
        <taxon>Fungi</taxon>
        <taxon>Dikarya</taxon>
        <taxon>Basidiomycota</taxon>
        <taxon>Agaricomycotina</taxon>
        <taxon>Tremellomycetes</taxon>
        <taxon>Tremellales</taxon>
        <taxon>Cuniculitremaceae</taxon>
        <taxon>Kockovaella</taxon>
    </lineage>
</organism>
<sequence length="96" mass="10671">MATPPTLLPGMAYIHVSTNEPSAVTSVKHQQWTLHHVGPVGELQGEHLFEVRQPGGTVMERSGLDEPALLQKIKDDTGLKGVKMVEMKQRVKRDEF</sequence>
<dbReference type="OrthoDB" id="2585179at2759"/>
<proteinExistence type="predicted"/>
<accession>A0A1Y1USK3</accession>